<evidence type="ECO:0000313" key="3">
    <source>
        <dbReference type="Proteomes" id="UP000184300"/>
    </source>
</evidence>
<dbReference type="VEuPathDB" id="FungiDB:ASPGLDRAFT_84496"/>
<protein>
    <submittedName>
        <fullName evidence="2">Uncharacterized protein</fullName>
    </submittedName>
</protein>
<proteinExistence type="predicted"/>
<feature type="compositionally biased region" description="Basic and acidic residues" evidence="1">
    <location>
        <begin position="83"/>
        <end position="92"/>
    </location>
</feature>
<evidence type="ECO:0000256" key="1">
    <source>
        <dbReference type="SAM" id="MobiDB-lite"/>
    </source>
</evidence>
<organism evidence="2 3">
    <name type="scientific">Aspergillus glaucus CBS 516.65</name>
    <dbReference type="NCBI Taxonomy" id="1160497"/>
    <lineage>
        <taxon>Eukaryota</taxon>
        <taxon>Fungi</taxon>
        <taxon>Dikarya</taxon>
        <taxon>Ascomycota</taxon>
        <taxon>Pezizomycotina</taxon>
        <taxon>Eurotiomycetes</taxon>
        <taxon>Eurotiomycetidae</taxon>
        <taxon>Eurotiales</taxon>
        <taxon>Aspergillaceae</taxon>
        <taxon>Aspergillus</taxon>
        <taxon>Aspergillus subgen. Aspergillus</taxon>
    </lineage>
</organism>
<dbReference type="Proteomes" id="UP000184300">
    <property type="component" value="Unassembled WGS sequence"/>
</dbReference>
<sequence length="158" mass="17756">MKAHGTHRRHCVSSSPLDTSEEIYRGPLNSGLMMVDRSNRNIYTEVFNCTYLTTIMPSSKTDTAIRLPENEDQTRRLRNVTQDRKAVSRLQDEANSSKNKVEDVSSWGTGQLLGTGMDDAGNPVPDPVSFGNGRKARNNQQQQKDEADVYEAMTQDFE</sequence>
<dbReference type="GeneID" id="34466540"/>
<keyword evidence="3" id="KW-1185">Reference proteome</keyword>
<feature type="region of interest" description="Disordered" evidence="1">
    <location>
        <begin position="83"/>
        <end position="158"/>
    </location>
</feature>
<evidence type="ECO:0000313" key="2">
    <source>
        <dbReference type="EMBL" id="OJJ81468.1"/>
    </source>
</evidence>
<dbReference type="RefSeq" id="XP_022398166.1">
    <property type="nucleotide sequence ID" value="XM_022550280.1"/>
</dbReference>
<dbReference type="EMBL" id="KV878906">
    <property type="protein sequence ID" value="OJJ81468.1"/>
    <property type="molecule type" value="Genomic_DNA"/>
</dbReference>
<dbReference type="AlphaFoldDB" id="A0A1L9VC06"/>
<reference evidence="3" key="1">
    <citation type="journal article" date="2017" name="Genome Biol.">
        <title>Comparative genomics reveals high biological diversity and specific adaptations in the industrially and medically important fungal genus Aspergillus.</title>
        <authorList>
            <person name="de Vries R.P."/>
            <person name="Riley R."/>
            <person name="Wiebenga A."/>
            <person name="Aguilar-Osorio G."/>
            <person name="Amillis S."/>
            <person name="Uchima C.A."/>
            <person name="Anderluh G."/>
            <person name="Asadollahi M."/>
            <person name="Askin M."/>
            <person name="Barry K."/>
            <person name="Battaglia E."/>
            <person name="Bayram O."/>
            <person name="Benocci T."/>
            <person name="Braus-Stromeyer S.A."/>
            <person name="Caldana C."/>
            <person name="Canovas D."/>
            <person name="Cerqueira G.C."/>
            <person name="Chen F."/>
            <person name="Chen W."/>
            <person name="Choi C."/>
            <person name="Clum A."/>
            <person name="Dos Santos R.A."/>
            <person name="Damasio A.R."/>
            <person name="Diallinas G."/>
            <person name="Emri T."/>
            <person name="Fekete E."/>
            <person name="Flipphi M."/>
            <person name="Freyberg S."/>
            <person name="Gallo A."/>
            <person name="Gournas C."/>
            <person name="Habgood R."/>
            <person name="Hainaut M."/>
            <person name="Harispe M.L."/>
            <person name="Henrissat B."/>
            <person name="Hilden K.S."/>
            <person name="Hope R."/>
            <person name="Hossain A."/>
            <person name="Karabika E."/>
            <person name="Karaffa L."/>
            <person name="Karanyi Z."/>
            <person name="Krasevec N."/>
            <person name="Kuo A."/>
            <person name="Kusch H."/>
            <person name="LaButti K."/>
            <person name="Lagendijk E.L."/>
            <person name="Lapidus A."/>
            <person name="Levasseur A."/>
            <person name="Lindquist E."/>
            <person name="Lipzen A."/>
            <person name="Logrieco A.F."/>
            <person name="MacCabe A."/>
            <person name="Maekelae M.R."/>
            <person name="Malavazi I."/>
            <person name="Melin P."/>
            <person name="Meyer V."/>
            <person name="Mielnichuk N."/>
            <person name="Miskei M."/>
            <person name="Molnar A.P."/>
            <person name="Mule G."/>
            <person name="Ngan C.Y."/>
            <person name="Orejas M."/>
            <person name="Orosz E."/>
            <person name="Ouedraogo J.P."/>
            <person name="Overkamp K.M."/>
            <person name="Park H.-S."/>
            <person name="Perrone G."/>
            <person name="Piumi F."/>
            <person name="Punt P.J."/>
            <person name="Ram A.F."/>
            <person name="Ramon A."/>
            <person name="Rauscher S."/>
            <person name="Record E."/>
            <person name="Riano-Pachon D.M."/>
            <person name="Robert V."/>
            <person name="Roehrig J."/>
            <person name="Ruller R."/>
            <person name="Salamov A."/>
            <person name="Salih N.S."/>
            <person name="Samson R.A."/>
            <person name="Sandor E."/>
            <person name="Sanguinetti M."/>
            <person name="Schuetze T."/>
            <person name="Sepcic K."/>
            <person name="Shelest E."/>
            <person name="Sherlock G."/>
            <person name="Sophianopoulou V."/>
            <person name="Squina F.M."/>
            <person name="Sun H."/>
            <person name="Susca A."/>
            <person name="Todd R.B."/>
            <person name="Tsang A."/>
            <person name="Unkles S.E."/>
            <person name="van de Wiele N."/>
            <person name="van Rossen-Uffink D."/>
            <person name="Oliveira J.V."/>
            <person name="Vesth T.C."/>
            <person name="Visser J."/>
            <person name="Yu J.-H."/>
            <person name="Zhou M."/>
            <person name="Andersen M.R."/>
            <person name="Archer D.B."/>
            <person name="Baker S.E."/>
            <person name="Benoit I."/>
            <person name="Brakhage A.A."/>
            <person name="Braus G.H."/>
            <person name="Fischer R."/>
            <person name="Frisvad J.C."/>
            <person name="Goldman G.H."/>
            <person name="Houbraken J."/>
            <person name="Oakley B."/>
            <person name="Pocsi I."/>
            <person name="Scazzocchio C."/>
            <person name="Seiboth B."/>
            <person name="vanKuyk P.A."/>
            <person name="Wortman J."/>
            <person name="Dyer P.S."/>
            <person name="Grigoriev I.V."/>
        </authorList>
    </citation>
    <scope>NUCLEOTIDE SEQUENCE [LARGE SCALE GENOMIC DNA]</scope>
    <source>
        <strain evidence="3">CBS 516.65</strain>
    </source>
</reference>
<accession>A0A1L9VC06</accession>
<name>A0A1L9VC06_ASPGL</name>
<gene>
    <name evidence="2" type="ORF">ASPGLDRAFT_84496</name>
</gene>
<dbReference type="OrthoDB" id="4476768at2759"/>